<organism evidence="2">
    <name type="scientific">Bradyrhizobium quebecense</name>
    <dbReference type="NCBI Taxonomy" id="2748629"/>
    <lineage>
        <taxon>Bacteria</taxon>
        <taxon>Pseudomonadati</taxon>
        <taxon>Pseudomonadota</taxon>
        <taxon>Alphaproteobacteria</taxon>
        <taxon>Hyphomicrobiales</taxon>
        <taxon>Nitrobacteraceae</taxon>
        <taxon>Bradyrhizobium</taxon>
    </lineage>
</organism>
<name>A0A973WN98_9BRAD</name>
<feature type="domain" description="IrrE N-terminal-like" evidence="1">
    <location>
        <begin position="82"/>
        <end position="153"/>
    </location>
</feature>
<evidence type="ECO:0000259" key="1">
    <source>
        <dbReference type="Pfam" id="PF06114"/>
    </source>
</evidence>
<dbReference type="InterPro" id="IPR010359">
    <property type="entry name" value="IrrE_HExxH"/>
</dbReference>
<evidence type="ECO:0000313" key="2">
    <source>
        <dbReference type="EMBL" id="NVL08093.1"/>
    </source>
</evidence>
<dbReference type="RefSeq" id="WP_176531668.1">
    <property type="nucleotide sequence ID" value="NZ_CP088022.1"/>
</dbReference>
<dbReference type="Pfam" id="PF06114">
    <property type="entry name" value="Peptidase_M78"/>
    <property type="match status" value="1"/>
</dbReference>
<protein>
    <submittedName>
        <fullName evidence="2">ImmA/IrrE family metallo-endopeptidase</fullName>
    </submittedName>
</protein>
<dbReference type="Gene3D" id="1.10.10.2910">
    <property type="match status" value="1"/>
</dbReference>
<accession>A0A973WN98</accession>
<proteinExistence type="predicted"/>
<gene>
    <name evidence="2" type="ORF">HU230_20525</name>
</gene>
<dbReference type="EMBL" id="JABWSX010000001">
    <property type="protein sequence ID" value="NVL08093.1"/>
    <property type="molecule type" value="Genomic_DNA"/>
</dbReference>
<dbReference type="AlphaFoldDB" id="A0A973WN98"/>
<reference evidence="2" key="1">
    <citation type="submission" date="2020-06" db="EMBL/GenBank/DDBJ databases">
        <title>Whole Genome Sequence of Bradyrhizobium sp. Strain 66S1MB.</title>
        <authorList>
            <person name="Bromfield E."/>
            <person name="Cloutier S."/>
        </authorList>
    </citation>
    <scope>NUCLEOTIDE SEQUENCE</scope>
    <source>
        <strain evidence="2">66S1MB</strain>
    </source>
</reference>
<sequence length="220" mass="24704">MARDHRVRIKSRETIAEIAMAWWRIAPKSGHSFNICDFVLRQLCEHSSTKGRPLELDIYERSDGGDDPAYVTFKPLTLHVDKKVWEDANLGKGYARYIVAHEIGHIVLHDEFAAAFSDEEAAQLKYLQDEESGEWQANVFAGYFLVPDHVALKFKDIEVIAGLCVVDDDVADKRLREAMAVKITLNPFYEGEICASCGNFTLLRKGIYLSCDTCGTIAGS</sequence>
<comment type="caution">
    <text evidence="2">The sequence shown here is derived from an EMBL/GenBank/DDBJ whole genome shotgun (WGS) entry which is preliminary data.</text>
</comment>